<organism evidence="1 2">
    <name type="scientific">Anaerovibrio lipolyticus</name>
    <dbReference type="NCBI Taxonomy" id="82374"/>
    <lineage>
        <taxon>Bacteria</taxon>
        <taxon>Bacillati</taxon>
        <taxon>Bacillota</taxon>
        <taxon>Negativicutes</taxon>
        <taxon>Selenomonadales</taxon>
        <taxon>Selenomonadaceae</taxon>
        <taxon>Anaerovibrio</taxon>
    </lineage>
</organism>
<dbReference type="InterPro" id="IPR053154">
    <property type="entry name" value="c-di-AMP_regulator"/>
</dbReference>
<accession>A0A0B2K3M1</accession>
<dbReference type="STRING" id="82374.NZ47_03330"/>
<evidence type="ECO:0000313" key="1">
    <source>
        <dbReference type="EMBL" id="KHM52707.1"/>
    </source>
</evidence>
<dbReference type="PANTHER" id="PTHR37804">
    <property type="entry name" value="CDAA REGULATORY PROTEIN CDAR"/>
    <property type="match status" value="1"/>
</dbReference>
<name>A0A0B2K3M1_9FIRM</name>
<dbReference type="InterPro" id="IPR012505">
    <property type="entry name" value="YbbR"/>
</dbReference>
<gene>
    <name evidence="1" type="ORF">NZ47_03330</name>
</gene>
<dbReference type="EMBL" id="JSCE01000065">
    <property type="protein sequence ID" value="KHM52707.1"/>
    <property type="molecule type" value="Genomic_DNA"/>
</dbReference>
<keyword evidence="2" id="KW-1185">Reference proteome</keyword>
<proteinExistence type="predicted"/>
<dbReference type="RefSeq" id="WP_039206388.1">
    <property type="nucleotide sequence ID" value="NZ_JSCE01000065.1"/>
</dbReference>
<reference evidence="1 2" key="1">
    <citation type="journal article" date="2013" name="PLoS ONE">
        <title>Identification and characterization of three novel lipases belonging to families II and V from Anaerovibrio lipolyticus 5ST.</title>
        <authorList>
            <person name="Prive F."/>
            <person name="Kaderbhai N.N."/>
            <person name="Girdwood S."/>
            <person name="Worgan H.J."/>
            <person name="Pinloche E."/>
            <person name="Scollan N.D."/>
            <person name="Huws S.A."/>
            <person name="Newbold C.J."/>
        </authorList>
    </citation>
    <scope>NUCLEOTIDE SEQUENCE [LARGE SCALE GENOMIC DNA]</scope>
    <source>
        <strain evidence="1 2">5S</strain>
    </source>
</reference>
<dbReference type="Gene3D" id="2.170.120.30">
    <property type="match status" value="1"/>
</dbReference>
<dbReference type="eggNOG" id="COG4856">
    <property type="taxonomic scope" value="Bacteria"/>
</dbReference>
<dbReference type="Gene3D" id="2.170.120.40">
    <property type="entry name" value="YbbR-like domain"/>
    <property type="match status" value="2"/>
</dbReference>
<dbReference type="Proteomes" id="UP000030993">
    <property type="component" value="Unassembled WGS sequence"/>
</dbReference>
<dbReference type="CDD" id="cd20206">
    <property type="entry name" value="YbbR"/>
    <property type="match status" value="1"/>
</dbReference>
<evidence type="ECO:0008006" key="3">
    <source>
        <dbReference type="Google" id="ProtNLM"/>
    </source>
</evidence>
<dbReference type="Pfam" id="PF07949">
    <property type="entry name" value="YbbR"/>
    <property type="match status" value="3"/>
</dbReference>
<dbReference type="AlphaFoldDB" id="A0A0B2K3M1"/>
<dbReference type="PANTHER" id="PTHR37804:SF1">
    <property type="entry name" value="CDAA REGULATORY PROTEIN CDAR"/>
    <property type="match status" value="1"/>
</dbReference>
<evidence type="ECO:0000313" key="2">
    <source>
        <dbReference type="Proteomes" id="UP000030993"/>
    </source>
</evidence>
<comment type="caution">
    <text evidence="1">The sequence shown here is derived from an EMBL/GenBank/DDBJ whole genome shotgun (WGS) entry which is preliminary data.</text>
</comment>
<sequence length="310" mass="33764">MMNRIQSIFRHNLPAKILALLGAVVLWFFVMNDENPSVNSTFTVPIYTINGPDGYTVKLNPRDVTVKVKAPRASFTATKPDDFKAYVDLGEAVEGTNKLKVRTVVPQGFEVVDVSDEFIEVTMEALVEKQLAVNVQVTGNTGAHSALDKIIPEKDSVKVTGPRTNVERVNRVVGYLNLANNTSDFTIKVKLTPVDVDGNIVDSVSLSTKEMDVTAKILSGVDKKVVSIKPAYSGVPEQNFEVSVVSAQPDKVEITGKIEVLEKLNEIFTDTVVVDGANADVTKEVNLVLPDGIISPSQKVTVKIQIKKVK</sequence>
<protein>
    <recommendedName>
        <fullName evidence="3">YbbR-like protein</fullName>
    </recommendedName>
</protein>